<reference evidence="2" key="1">
    <citation type="journal article" date="2019" name="Database">
        <title>The radish genome database (RadishGD): an integrated information resource for radish genomics.</title>
        <authorList>
            <person name="Yu H.J."/>
            <person name="Baek S."/>
            <person name="Lee Y.J."/>
            <person name="Cho A."/>
            <person name="Mun J.H."/>
        </authorList>
    </citation>
    <scope>NUCLEOTIDE SEQUENCE [LARGE SCALE GENOMIC DNA]</scope>
    <source>
        <strain evidence="2">cv. WK10039</strain>
    </source>
</reference>
<dbReference type="PANTHER" id="PTHR31900">
    <property type="entry name" value="F-BOX/RNI SUPERFAMILY PROTEIN-RELATED"/>
    <property type="match status" value="1"/>
</dbReference>
<protein>
    <submittedName>
        <fullName evidence="3">FBD-associated F-box protein At4g10400-like</fullName>
    </submittedName>
</protein>
<evidence type="ECO:0000259" key="1">
    <source>
        <dbReference type="SMART" id="SM00579"/>
    </source>
</evidence>
<dbReference type="SUPFAM" id="SSF81383">
    <property type="entry name" value="F-box domain"/>
    <property type="match status" value="1"/>
</dbReference>
<dbReference type="InterPro" id="IPR036047">
    <property type="entry name" value="F-box-like_dom_sf"/>
</dbReference>
<dbReference type="InterPro" id="IPR055411">
    <property type="entry name" value="LRR_FXL15/At3g58940/PEG3-like"/>
</dbReference>
<dbReference type="SMART" id="SM00579">
    <property type="entry name" value="FBD"/>
    <property type="match status" value="1"/>
</dbReference>
<dbReference type="InterPro" id="IPR053781">
    <property type="entry name" value="F-box_AtFBL13-like"/>
</dbReference>
<keyword evidence="2" id="KW-1185">Reference proteome</keyword>
<name>A0A6J0LZR5_RAPSA</name>
<dbReference type="InterPro" id="IPR050232">
    <property type="entry name" value="FBL13/AtMIF1-like"/>
</dbReference>
<dbReference type="Proteomes" id="UP000504610">
    <property type="component" value="Chromosome 5"/>
</dbReference>
<dbReference type="InterPro" id="IPR001810">
    <property type="entry name" value="F-box_dom"/>
</dbReference>
<dbReference type="RefSeq" id="XP_018465557.1">
    <property type="nucleotide sequence ID" value="XM_018610055.2"/>
</dbReference>
<dbReference type="Pfam" id="PF08387">
    <property type="entry name" value="FBD"/>
    <property type="match status" value="1"/>
</dbReference>
<organism evidence="2 3">
    <name type="scientific">Raphanus sativus</name>
    <name type="common">Radish</name>
    <name type="synonym">Raphanus raphanistrum var. sativus</name>
    <dbReference type="NCBI Taxonomy" id="3726"/>
    <lineage>
        <taxon>Eukaryota</taxon>
        <taxon>Viridiplantae</taxon>
        <taxon>Streptophyta</taxon>
        <taxon>Embryophyta</taxon>
        <taxon>Tracheophyta</taxon>
        <taxon>Spermatophyta</taxon>
        <taxon>Magnoliopsida</taxon>
        <taxon>eudicotyledons</taxon>
        <taxon>Gunneridae</taxon>
        <taxon>Pentapetalae</taxon>
        <taxon>rosids</taxon>
        <taxon>malvids</taxon>
        <taxon>Brassicales</taxon>
        <taxon>Brassicaceae</taxon>
        <taxon>Brassiceae</taxon>
        <taxon>Raphanus</taxon>
    </lineage>
</organism>
<sequence>MVFKEMDRISELPDELLVKILLFVPTKVAVSTSILSKRWEYLWMWLPKLEYGYRRCSEPESAKLQCFLDRNMPLHRAPVIESFRLELCNLNSKPESIKMWVLTAVSHCLRELDILHESYPAKPNILPSNLYTCKSLVILKLDGDILLDVPRMVSLPSLKTLKLQSVRYLNDATLQRLLSNCPILEDLVVQLRDYGDTLKKLTVVAPALQSLSLFIPYNHELNEYVIETPSLKYFKFVDYSDYDHYGLIENMPYLTEAYVDCCCPDIYSLVNSITSVKSLTICSEAILNGLVFDQLEHLEVCLCTVLSSNQLVRLLNATSKLKRLDISLMDDHDPHQDMDHWNEPSTVPECLLSSLQRFSWSTYTEKPQERAILGYILKHAVYLKTATIKSSESDVRKHEMMIEELALSSRASTTCQLMFE</sequence>
<dbReference type="Pfam" id="PF24758">
    <property type="entry name" value="LRR_At5g56370"/>
    <property type="match status" value="1"/>
</dbReference>
<dbReference type="Pfam" id="PF00646">
    <property type="entry name" value="F-box"/>
    <property type="match status" value="1"/>
</dbReference>
<dbReference type="GeneID" id="108836968"/>
<dbReference type="AlphaFoldDB" id="A0A6J0LZR5"/>
<evidence type="ECO:0000313" key="3">
    <source>
        <dbReference type="RefSeq" id="XP_018465557.1"/>
    </source>
</evidence>
<accession>A0A6J0LZR5</accession>
<gene>
    <name evidence="3" type="primary">LOC108836968</name>
</gene>
<dbReference type="InterPro" id="IPR032675">
    <property type="entry name" value="LRR_dom_sf"/>
</dbReference>
<dbReference type="OrthoDB" id="594804at2759"/>
<evidence type="ECO:0000313" key="2">
    <source>
        <dbReference type="Proteomes" id="UP000504610"/>
    </source>
</evidence>
<dbReference type="CDD" id="cd22160">
    <property type="entry name" value="F-box_AtFBL13-like"/>
    <property type="match status" value="1"/>
</dbReference>
<reference evidence="3" key="2">
    <citation type="submission" date="2025-08" db="UniProtKB">
        <authorList>
            <consortium name="RefSeq"/>
        </authorList>
    </citation>
    <scope>IDENTIFICATION</scope>
    <source>
        <tissue evidence="3">Leaf</tissue>
    </source>
</reference>
<dbReference type="SUPFAM" id="SSF52047">
    <property type="entry name" value="RNI-like"/>
    <property type="match status" value="1"/>
</dbReference>
<dbReference type="InterPro" id="IPR006566">
    <property type="entry name" value="FBD"/>
</dbReference>
<feature type="domain" description="FBD" evidence="1">
    <location>
        <begin position="349"/>
        <end position="420"/>
    </location>
</feature>
<dbReference type="Gene3D" id="3.80.10.10">
    <property type="entry name" value="Ribonuclease Inhibitor"/>
    <property type="match status" value="1"/>
</dbReference>
<dbReference type="KEGG" id="rsz:108836968"/>
<proteinExistence type="predicted"/>
<dbReference type="PANTHER" id="PTHR31900:SF28">
    <property type="entry name" value="FBD DOMAIN-CONTAINING PROTEIN"/>
    <property type="match status" value="1"/>
</dbReference>